<keyword evidence="4" id="KW-0963">Cytoplasm</keyword>
<evidence type="ECO:0000313" key="9">
    <source>
        <dbReference type="EMBL" id="KAF5388670.1"/>
    </source>
</evidence>
<dbReference type="PANTHER" id="PTHR10527">
    <property type="entry name" value="IMPORTIN BETA"/>
    <property type="match status" value="1"/>
</dbReference>
<evidence type="ECO:0000256" key="1">
    <source>
        <dbReference type="ARBA" id="ARBA00004123"/>
    </source>
</evidence>
<dbReference type="InterPro" id="IPR040122">
    <property type="entry name" value="Importin_beta"/>
</dbReference>
<keyword evidence="10" id="KW-1185">Reference proteome</keyword>
<proteinExistence type="predicted"/>
<accession>A0A8H5MBS4</accession>
<dbReference type="InterPro" id="IPR016024">
    <property type="entry name" value="ARM-type_fold"/>
</dbReference>
<evidence type="ECO:0000256" key="3">
    <source>
        <dbReference type="ARBA" id="ARBA00022448"/>
    </source>
</evidence>
<dbReference type="InterPro" id="IPR058584">
    <property type="entry name" value="IMB1_TNPO1-like_TPR"/>
</dbReference>
<dbReference type="InterPro" id="IPR011989">
    <property type="entry name" value="ARM-like"/>
</dbReference>
<dbReference type="EMBL" id="JAACJN010000028">
    <property type="protein sequence ID" value="KAF5388670.1"/>
    <property type="molecule type" value="Genomic_DNA"/>
</dbReference>
<sequence>MDPNFVQGLHSLLVQTTSNDTALLKTATAQLNQEYYKNPACISALASIITSSPDQPIRQLAAVEMRKRVAFNSGHMWTMLPQEEREQIKTKFPELILAESSNPVRHSAARVVAAIAAIEMPMGTWNQLLPFLQQTCTSSNASHREVGMFMLYTALENIVEGFQDQLGSLFQLFSHTLADPESIEVRITTVRAMGVVAQYIDADDKAYLAQFQQLLPAMIQVIGQCVEAGNEAGARNVFDVLETLLILEIPLLSKVIPDLVQFLLRCGGNRSYDSDLRILALNALNWTVQYKKSKLQSFNLAPSILELLMPLTTEEEPEDIDEDAPSRSALRIIDGLSTNLPPMQVFPALRNLIVRYFSSQDPAQRRGAMLALGIAVEGCSEFMTPLMGEVWPIIEAGLQDGDASVRKATCVAVSCFCEWLEDDCVAKHAVLVPAIMNLINDPDTQRSACTALDALLEILHDVIDQYLQLIMERLSGLLETAPIPVKSVVTGAIGSAAHASKEQFVPYFEATMQRLQHFLVLTGEGEEIELRGITMDAVGTFAEAVGKETFRPYFPTMMTQAFQGIEMGSARLRECSFLFFGVMARVFGDEFAGYLPRVVPPLVARSTSDPTSAFNSGLSASNAITVSDEVDANGNPSLELEDVDLDKLLDVNSAIAVEKEIAADTIGALFSATQGHFLPYVEECTLELVKLLGHYYEGIRKSALDSLLEIVRTFYELSDHQQWQPGASVTVPLASTVQELIGHVLPALLEMYESEDNKSVVSALCVSMAETINKIGPAFVEGRESVLFLSYVTGPNEDILELENICNIAIQILEQKAFCQQDPDQDDDEEAPEAQAEYDSVLISSAGDLVASLANALGSDFAPAFSRFFPLIAKYYKKSRSLSDRSSAIGCLAEIIAGMKGAVTPSTEPLLELFYQALSDPDAEVLSNAAFAVGLLTEYSEVDLSQQYLPLLAALRPLFIITPDTPSQRLNAKDNAAGAVGRLVVRNTSAVPLDQVLPVFVDALPLKNDYLENRPVFRAIFHLIRTNGAALSPYMDRLLNVFAVVLDPNGPDQVGDEIRGELIQLIGHLNAQDPSKIQAAGLSAFAPGA</sequence>
<evidence type="ECO:0000256" key="5">
    <source>
        <dbReference type="ARBA" id="ARBA00022737"/>
    </source>
</evidence>
<dbReference type="Gene3D" id="1.25.10.10">
    <property type="entry name" value="Leucine-rich Repeat Variant"/>
    <property type="match status" value="1"/>
</dbReference>
<dbReference type="GO" id="GO:0006606">
    <property type="term" value="P:protein import into nucleus"/>
    <property type="evidence" value="ECO:0007669"/>
    <property type="project" value="InterPro"/>
</dbReference>
<organism evidence="9 10">
    <name type="scientific">Collybiopsis confluens</name>
    <dbReference type="NCBI Taxonomy" id="2823264"/>
    <lineage>
        <taxon>Eukaryota</taxon>
        <taxon>Fungi</taxon>
        <taxon>Dikarya</taxon>
        <taxon>Basidiomycota</taxon>
        <taxon>Agaricomycotina</taxon>
        <taxon>Agaricomycetes</taxon>
        <taxon>Agaricomycetidae</taxon>
        <taxon>Agaricales</taxon>
        <taxon>Marasmiineae</taxon>
        <taxon>Omphalotaceae</taxon>
        <taxon>Collybiopsis</taxon>
    </lineage>
</organism>
<dbReference type="AlphaFoldDB" id="A0A8H5MBS4"/>
<comment type="caution">
    <text evidence="9">The sequence shown here is derived from an EMBL/GenBank/DDBJ whole genome shotgun (WGS) entry which is preliminary data.</text>
</comment>
<evidence type="ECO:0000256" key="2">
    <source>
        <dbReference type="ARBA" id="ARBA00004496"/>
    </source>
</evidence>
<protein>
    <recommendedName>
        <fullName evidence="8">Importin N-terminal domain-containing protein</fullName>
    </recommendedName>
</protein>
<evidence type="ECO:0000259" key="8">
    <source>
        <dbReference type="PROSITE" id="PS50166"/>
    </source>
</evidence>
<dbReference type="PROSITE" id="PS50166">
    <property type="entry name" value="IMPORTIN_B_NT"/>
    <property type="match status" value="1"/>
</dbReference>
<keyword evidence="6" id="KW-0653">Protein transport</keyword>
<gene>
    <name evidence="9" type="ORF">D9757_004746</name>
</gene>
<dbReference type="Pfam" id="PF13513">
    <property type="entry name" value="HEAT_EZ"/>
    <property type="match status" value="1"/>
</dbReference>
<reference evidence="9 10" key="1">
    <citation type="journal article" date="2020" name="ISME J.">
        <title>Uncovering the hidden diversity of litter-decomposition mechanisms in mushroom-forming fungi.</title>
        <authorList>
            <person name="Floudas D."/>
            <person name="Bentzer J."/>
            <person name="Ahren D."/>
            <person name="Johansson T."/>
            <person name="Persson P."/>
            <person name="Tunlid A."/>
        </authorList>
    </citation>
    <scope>NUCLEOTIDE SEQUENCE [LARGE SCALE GENOMIC DNA]</scope>
    <source>
        <strain evidence="9 10">CBS 406.79</strain>
    </source>
</reference>
<evidence type="ECO:0000256" key="6">
    <source>
        <dbReference type="ARBA" id="ARBA00022927"/>
    </source>
</evidence>
<dbReference type="InterPro" id="IPR001494">
    <property type="entry name" value="Importin-beta_N"/>
</dbReference>
<dbReference type="Pfam" id="PF25574">
    <property type="entry name" value="TPR_IMB1"/>
    <property type="match status" value="1"/>
</dbReference>
<feature type="domain" description="Importin N-terminal" evidence="8">
    <location>
        <begin position="27"/>
        <end position="98"/>
    </location>
</feature>
<evidence type="ECO:0000256" key="4">
    <source>
        <dbReference type="ARBA" id="ARBA00022490"/>
    </source>
</evidence>
<evidence type="ECO:0000313" key="10">
    <source>
        <dbReference type="Proteomes" id="UP000518752"/>
    </source>
</evidence>
<comment type="subcellular location">
    <subcellularLocation>
        <location evidence="2">Cytoplasm</location>
    </subcellularLocation>
    <subcellularLocation>
        <location evidence="1">Nucleus</location>
    </subcellularLocation>
</comment>
<evidence type="ECO:0000256" key="7">
    <source>
        <dbReference type="ARBA" id="ARBA00023242"/>
    </source>
</evidence>
<dbReference type="Pfam" id="PF25780">
    <property type="entry name" value="TPR_IPO5"/>
    <property type="match status" value="1"/>
</dbReference>
<dbReference type="SMART" id="SM00913">
    <property type="entry name" value="IBN_N"/>
    <property type="match status" value="1"/>
</dbReference>
<dbReference type="OrthoDB" id="7862313at2759"/>
<dbReference type="SUPFAM" id="SSF48371">
    <property type="entry name" value="ARM repeat"/>
    <property type="match status" value="2"/>
</dbReference>
<keyword evidence="3" id="KW-0813">Transport</keyword>
<dbReference type="GO" id="GO:0031267">
    <property type="term" value="F:small GTPase binding"/>
    <property type="evidence" value="ECO:0007669"/>
    <property type="project" value="InterPro"/>
</dbReference>
<dbReference type="GO" id="GO:0005737">
    <property type="term" value="C:cytoplasm"/>
    <property type="evidence" value="ECO:0007669"/>
    <property type="project" value="UniProtKB-SubCell"/>
</dbReference>
<dbReference type="Pfam" id="PF03810">
    <property type="entry name" value="IBN_N"/>
    <property type="match status" value="1"/>
</dbReference>
<keyword evidence="7" id="KW-0539">Nucleus</keyword>
<name>A0A8H5MBS4_9AGAR</name>
<keyword evidence="5" id="KW-0677">Repeat</keyword>
<dbReference type="Proteomes" id="UP000518752">
    <property type="component" value="Unassembled WGS sequence"/>
</dbReference>
<dbReference type="InterPro" id="IPR057672">
    <property type="entry name" value="TPR_IPO4/5"/>
</dbReference>